<dbReference type="InterPro" id="IPR001810">
    <property type="entry name" value="F-box_dom"/>
</dbReference>
<reference evidence="2" key="1">
    <citation type="journal article" date="2016" name="Nat. Genet.">
        <title>A high-quality carrot genome assembly provides new insights into carotenoid accumulation and asterid genome evolution.</title>
        <authorList>
            <person name="Iorizzo M."/>
            <person name="Ellison S."/>
            <person name="Senalik D."/>
            <person name="Zeng P."/>
            <person name="Satapoomin P."/>
            <person name="Huang J."/>
            <person name="Bowman M."/>
            <person name="Iovene M."/>
            <person name="Sanseverino W."/>
            <person name="Cavagnaro P."/>
            <person name="Yildiz M."/>
            <person name="Macko-Podgorni A."/>
            <person name="Moranska E."/>
            <person name="Grzebelus E."/>
            <person name="Grzebelus D."/>
            <person name="Ashrafi H."/>
            <person name="Zheng Z."/>
            <person name="Cheng S."/>
            <person name="Spooner D."/>
            <person name="Van Deynze A."/>
            <person name="Simon P."/>
        </authorList>
    </citation>
    <scope>NUCLEOTIDE SEQUENCE</scope>
    <source>
        <tissue evidence="2">Leaf</tissue>
    </source>
</reference>
<dbReference type="PANTHER" id="PTHR34223:SF51">
    <property type="entry name" value="OS06G0556300 PROTEIN"/>
    <property type="match status" value="1"/>
</dbReference>
<dbReference type="InterPro" id="IPR053781">
    <property type="entry name" value="F-box_AtFBL13-like"/>
</dbReference>
<protein>
    <recommendedName>
        <fullName evidence="1">F-box domain-containing protein</fullName>
    </recommendedName>
</protein>
<dbReference type="CDD" id="cd22160">
    <property type="entry name" value="F-box_AtFBL13-like"/>
    <property type="match status" value="1"/>
</dbReference>
<dbReference type="Proteomes" id="UP000077755">
    <property type="component" value="Chromosome 1"/>
</dbReference>
<gene>
    <name evidence="2" type="ORF">DCAR_0102232</name>
</gene>
<organism evidence="2 3">
    <name type="scientific">Daucus carota subsp. sativus</name>
    <name type="common">Carrot</name>
    <dbReference type="NCBI Taxonomy" id="79200"/>
    <lineage>
        <taxon>Eukaryota</taxon>
        <taxon>Viridiplantae</taxon>
        <taxon>Streptophyta</taxon>
        <taxon>Embryophyta</taxon>
        <taxon>Tracheophyta</taxon>
        <taxon>Spermatophyta</taxon>
        <taxon>Magnoliopsida</taxon>
        <taxon>eudicotyledons</taxon>
        <taxon>Gunneridae</taxon>
        <taxon>Pentapetalae</taxon>
        <taxon>asterids</taxon>
        <taxon>campanulids</taxon>
        <taxon>Apiales</taxon>
        <taxon>Apiaceae</taxon>
        <taxon>Apioideae</taxon>
        <taxon>Scandiceae</taxon>
        <taxon>Daucinae</taxon>
        <taxon>Daucus</taxon>
        <taxon>Daucus sect. Daucus</taxon>
    </lineage>
</organism>
<dbReference type="InterPro" id="IPR036047">
    <property type="entry name" value="F-box-like_dom_sf"/>
</dbReference>
<accession>A0AAF0W7G3</accession>
<evidence type="ECO:0000259" key="1">
    <source>
        <dbReference type="PROSITE" id="PS50181"/>
    </source>
</evidence>
<name>A0AAF0W7G3_DAUCS</name>
<keyword evidence="3" id="KW-1185">Reference proteome</keyword>
<dbReference type="InterPro" id="IPR053197">
    <property type="entry name" value="F-box_SCFL_complex_component"/>
</dbReference>
<dbReference type="EMBL" id="CP093343">
    <property type="protein sequence ID" value="WOG83058.1"/>
    <property type="molecule type" value="Genomic_DNA"/>
</dbReference>
<reference evidence="2" key="2">
    <citation type="submission" date="2022-03" db="EMBL/GenBank/DDBJ databases">
        <title>Draft title - Genomic analysis of global carrot germplasm unveils the trajectory of domestication and the origin of high carotenoid orange carrot.</title>
        <authorList>
            <person name="Iorizzo M."/>
            <person name="Ellison S."/>
            <person name="Senalik D."/>
            <person name="Macko-Podgorni A."/>
            <person name="Grzebelus D."/>
            <person name="Bostan H."/>
            <person name="Rolling W."/>
            <person name="Curaba J."/>
            <person name="Simon P."/>
        </authorList>
    </citation>
    <scope>NUCLEOTIDE SEQUENCE</scope>
    <source>
        <tissue evidence="2">Leaf</tissue>
    </source>
</reference>
<dbReference type="SUPFAM" id="SSF81383">
    <property type="entry name" value="F-box domain"/>
    <property type="match status" value="1"/>
</dbReference>
<sequence length="668" mass="75376">MKMDGKMSKKARNDDKIGGVDRISSLPDQLLHHVLSFSDARLAVQTSVLSKRWKLIWTTLPVLNFTWSSKNTDFTFSSGIKFIDNIFSRRNNTSDVLKLNLFFFYESPQYRTPLVDKCTNYAISHNAREVNVDVLGADYTVTMKLIGLHAIVLNLKLPFDLYLKELDSCWPLPALTTLCLVRPDYLKPYKLPALYLFDLFALRTLLLDGFELPSSVSLPALRTLILHIVEFPENMSDFCRIFRALGNLRNLTLFFWTTLRCDCVIDCPQLVNLEINYCTSKSGKSIVSSNSGKILVLAPKILNFSSVGIFPIKFGAFDLENVNIQLRDSAVIKTVAPSKTKKIFHKQVTHMLVGLSRTKILALDSNTIEALSALSDFLVQTSSPFFMLEHVKVPHGYEESSMSTYLKWFLLGCCPKATIITILPQFKYYLSFTKASVFGQKIEIIEPASLAAQNVLPQGPLTDPTKVLVGSKKLHTKINDDRATQFDVTVEGLGNDGVSSSRRDSDFGLWQGHEVKSEFARLLHNIMNNYPETFEHFTTSDKKLSTMKLNMLCTSVNVFTKISMTQVDTEMIAEYRDVFAGLQKFGFNVSWLVSRLNYIEKLRNSQPLSELHVIDCNINSAKSKLQDLETLRKKKMEEIQKAFGSMGTNLAVGCIGNDLLRAPEFNGN</sequence>
<dbReference type="PROSITE" id="PS50181">
    <property type="entry name" value="FBOX"/>
    <property type="match status" value="1"/>
</dbReference>
<dbReference type="Gene3D" id="1.20.1280.50">
    <property type="match status" value="1"/>
</dbReference>
<proteinExistence type="predicted"/>
<evidence type="ECO:0000313" key="3">
    <source>
        <dbReference type="Proteomes" id="UP000077755"/>
    </source>
</evidence>
<dbReference type="Pfam" id="PF00646">
    <property type="entry name" value="F-box"/>
    <property type="match status" value="1"/>
</dbReference>
<feature type="domain" description="F-box" evidence="1">
    <location>
        <begin position="20"/>
        <end position="70"/>
    </location>
</feature>
<dbReference type="AlphaFoldDB" id="A0AAF0W7G3"/>
<evidence type="ECO:0000313" key="2">
    <source>
        <dbReference type="EMBL" id="WOG83058.1"/>
    </source>
</evidence>
<dbReference type="PANTHER" id="PTHR34223">
    <property type="entry name" value="OS11G0201299 PROTEIN"/>
    <property type="match status" value="1"/>
</dbReference>